<feature type="compositionally biased region" description="Low complexity" evidence="1">
    <location>
        <begin position="496"/>
        <end position="513"/>
    </location>
</feature>
<dbReference type="InterPro" id="IPR042326">
    <property type="entry name" value="Ctk3"/>
</dbReference>
<proteinExistence type="predicted"/>
<dbReference type="SUPFAM" id="SSF48464">
    <property type="entry name" value="ENTH/VHS domain"/>
    <property type="match status" value="1"/>
</dbReference>
<evidence type="ECO:0000259" key="2">
    <source>
        <dbReference type="PROSITE" id="PS51391"/>
    </source>
</evidence>
<dbReference type="InterPro" id="IPR006569">
    <property type="entry name" value="CID_dom"/>
</dbReference>
<feature type="region of interest" description="Disordered" evidence="1">
    <location>
        <begin position="66"/>
        <end position="90"/>
    </location>
</feature>
<feature type="compositionally biased region" description="Polar residues" evidence="1">
    <location>
        <begin position="20"/>
        <end position="33"/>
    </location>
</feature>
<dbReference type="EMBL" id="JAIFTL010000165">
    <property type="protein sequence ID" value="KAG9322108.1"/>
    <property type="molecule type" value="Genomic_DNA"/>
</dbReference>
<dbReference type="PANTHER" id="PTHR28291">
    <property type="entry name" value="CTD KINASE SUBUNIT GAMMA"/>
    <property type="match status" value="1"/>
</dbReference>
<dbReference type="Gene3D" id="1.25.40.90">
    <property type="match status" value="1"/>
</dbReference>
<feature type="compositionally biased region" description="Low complexity" evidence="1">
    <location>
        <begin position="520"/>
        <end position="532"/>
    </location>
</feature>
<comment type="caution">
    <text evidence="3">The sequence shown here is derived from an EMBL/GenBank/DDBJ whole genome shotgun (WGS) entry which is preliminary data.</text>
</comment>
<dbReference type="InterPro" id="IPR008942">
    <property type="entry name" value="ENTH_VHS"/>
</dbReference>
<feature type="compositionally biased region" description="Low complexity" evidence="1">
    <location>
        <begin position="441"/>
        <end position="469"/>
    </location>
</feature>
<feature type="compositionally biased region" description="Polar residues" evidence="1">
    <location>
        <begin position="334"/>
        <end position="358"/>
    </location>
</feature>
<feature type="domain" description="CID" evidence="2">
    <location>
        <begin position="102"/>
        <end position="238"/>
    </location>
</feature>
<name>A0A9P7ZZY9_MORAP</name>
<evidence type="ECO:0000256" key="1">
    <source>
        <dbReference type="SAM" id="MobiDB-lite"/>
    </source>
</evidence>
<dbReference type="AlphaFoldDB" id="A0A9P7ZZY9"/>
<dbReference type="Pfam" id="PF12350">
    <property type="entry name" value="CTK3_C"/>
    <property type="match status" value="1"/>
</dbReference>
<protein>
    <recommendedName>
        <fullName evidence="2">CID domain-containing protein</fullName>
    </recommendedName>
</protein>
<evidence type="ECO:0000313" key="4">
    <source>
        <dbReference type="Proteomes" id="UP000717515"/>
    </source>
</evidence>
<feature type="compositionally biased region" description="Pro residues" evidence="1">
    <location>
        <begin position="1"/>
        <end position="18"/>
    </location>
</feature>
<reference evidence="3" key="1">
    <citation type="submission" date="2021-07" db="EMBL/GenBank/DDBJ databases">
        <title>Draft genome of Mortierella alpina, strain LL118, isolated from an aspen leaf litter sample.</title>
        <authorList>
            <person name="Yang S."/>
            <person name="Vinatzer B.A."/>
        </authorList>
    </citation>
    <scope>NUCLEOTIDE SEQUENCE</scope>
    <source>
        <strain evidence="3">LL118</strain>
    </source>
</reference>
<sequence length="559" mass="61757">MHPTIPPALFLPPTPPRNQCPVSPVQSSQPTDSLRTEKRRRSKENIIAIFFSCHSCVNRPERLTQGKNSTVRLQRDHPQDNSNPNHPPATRLETNAIKMEVDPFEARLEFLGLLGKLNASQHSIQKVGNFAMRNRNLYEDLYSCIIEELEQTSSINARMNIFYVLDSICQQSHKAGFPGYTELIQRNLTKIIDCVTPSGPKGNVNVAGTKKILETWRNKKLFPGSVIDTVEEPLLSRELGANAPMTTESGFTKDDILKRMDEDRERHKRIREEIWIRPSDEDPGAEFEQYWDEVADIEDVDYEDMESENDKYLPGYPWTLEFDRFLPSPAIFKSKSSTPSQTSALPSPTTPAISSQLSADGPTSPMDHDNAAGVKRLTSPDGTVSVAGPTVHAIAPLSTPAPQGPASSVTSSASDFYHNGYHHPPPPPARRTDHSHPHPPSSRSHYPHQTSQPSHSQHSYHAPHSHSYYEPAIPTGPAADTAAVPPPHHHHHHHNPSASSLSSSSGLSSVPRRGSPPPTSSSSSYHPYGHSRPYYHERTSSSSSAHSGYANGRAADHAP</sequence>
<dbReference type="GO" id="GO:0070692">
    <property type="term" value="C:CTDK-1 complex"/>
    <property type="evidence" value="ECO:0007669"/>
    <property type="project" value="InterPro"/>
</dbReference>
<accession>A0A9P7ZZY9</accession>
<gene>
    <name evidence="3" type="ORF">KVV02_001000</name>
</gene>
<feature type="region of interest" description="Disordered" evidence="1">
    <location>
        <begin position="1"/>
        <end position="39"/>
    </location>
</feature>
<dbReference type="PROSITE" id="PS51391">
    <property type="entry name" value="CID"/>
    <property type="match status" value="1"/>
</dbReference>
<dbReference type="GO" id="GO:0045943">
    <property type="term" value="P:positive regulation of transcription by RNA polymerase I"/>
    <property type="evidence" value="ECO:0007669"/>
    <property type="project" value="TreeGrafter"/>
</dbReference>
<evidence type="ECO:0000313" key="3">
    <source>
        <dbReference type="EMBL" id="KAG9322108.1"/>
    </source>
</evidence>
<dbReference type="InterPro" id="IPR024638">
    <property type="entry name" value="Ctk3_N"/>
</dbReference>
<dbReference type="Pfam" id="PF12243">
    <property type="entry name" value="CTK3"/>
    <property type="match status" value="1"/>
</dbReference>
<dbReference type="SMART" id="SM00582">
    <property type="entry name" value="RPR"/>
    <property type="match status" value="1"/>
</dbReference>
<dbReference type="PANTHER" id="PTHR28291:SF1">
    <property type="entry name" value="CTD KINASE SUBUNIT GAMMA"/>
    <property type="match status" value="1"/>
</dbReference>
<dbReference type="InterPro" id="IPR024637">
    <property type="entry name" value="Ctk3_C"/>
</dbReference>
<dbReference type="GO" id="GO:0032786">
    <property type="term" value="P:positive regulation of DNA-templated transcription, elongation"/>
    <property type="evidence" value="ECO:0007669"/>
    <property type="project" value="InterPro"/>
</dbReference>
<organism evidence="3 4">
    <name type="scientific">Mortierella alpina</name>
    <name type="common">Oleaginous fungus</name>
    <name type="synonym">Mortierella renispora</name>
    <dbReference type="NCBI Taxonomy" id="64518"/>
    <lineage>
        <taxon>Eukaryota</taxon>
        <taxon>Fungi</taxon>
        <taxon>Fungi incertae sedis</taxon>
        <taxon>Mucoromycota</taxon>
        <taxon>Mortierellomycotina</taxon>
        <taxon>Mortierellomycetes</taxon>
        <taxon>Mortierellales</taxon>
        <taxon>Mortierellaceae</taxon>
        <taxon>Mortierella</taxon>
    </lineage>
</organism>
<dbReference type="Proteomes" id="UP000717515">
    <property type="component" value="Unassembled WGS sequence"/>
</dbReference>
<feature type="region of interest" description="Disordered" evidence="1">
    <location>
        <begin position="333"/>
        <end position="559"/>
    </location>
</feature>
<feature type="compositionally biased region" description="Polar residues" evidence="1">
    <location>
        <begin position="405"/>
        <end position="414"/>
    </location>
</feature>